<proteinExistence type="predicted"/>
<feature type="transmembrane region" description="Helical" evidence="1">
    <location>
        <begin position="193"/>
        <end position="213"/>
    </location>
</feature>
<reference evidence="2 3" key="2">
    <citation type="submission" date="2018-11" db="EMBL/GenBank/DDBJ databases">
        <authorList>
            <consortium name="Pathogen Informatics"/>
        </authorList>
    </citation>
    <scope>NUCLEOTIDE SEQUENCE [LARGE SCALE GENOMIC DNA]</scope>
</reference>
<dbReference type="EMBL" id="UZAM01007709">
    <property type="protein sequence ID" value="VDP00926.1"/>
    <property type="molecule type" value="Genomic_DNA"/>
</dbReference>
<keyword evidence="1" id="KW-0812">Transmembrane</keyword>
<sequence length="244" mass="29200">MCNWLPRRRRTTFKIWLGSNKPSTRLRFVEARKAAAKAVAKAKVDSWEEFDEELRSNFHTANKEMAIMLKCGSRQLQWMLQFSPLKWSSTAAETFSVAKRERTRWPFFQMDGKECVQLKDGVYTIDDLHEQPALTIMLVEHWLSQKKLNRSHQPRFWMMNSRERVWAKEIWYKDCSAVPFYMIYPYANGLSRLLMIGMLWAAVYALRGIYFVLVPNKEDNIFCFEHWQKVRSEHYKHKQAHSYD</sequence>
<accession>A0A183IIC0</accession>
<gene>
    <name evidence="2" type="ORF">SBAD_LOCUS3365</name>
</gene>
<dbReference type="WBParaSite" id="SBAD_0000352001-mRNA-1">
    <property type="protein sequence ID" value="SBAD_0000352001-mRNA-1"/>
    <property type="gene ID" value="SBAD_0000352001"/>
</dbReference>
<organism evidence="4">
    <name type="scientific">Soboliphyme baturini</name>
    <dbReference type="NCBI Taxonomy" id="241478"/>
    <lineage>
        <taxon>Eukaryota</taxon>
        <taxon>Metazoa</taxon>
        <taxon>Ecdysozoa</taxon>
        <taxon>Nematoda</taxon>
        <taxon>Enoplea</taxon>
        <taxon>Dorylaimia</taxon>
        <taxon>Dioctophymatida</taxon>
        <taxon>Dioctophymatoidea</taxon>
        <taxon>Soboliphymatidae</taxon>
        <taxon>Soboliphyme</taxon>
    </lineage>
</organism>
<dbReference type="Proteomes" id="UP000270296">
    <property type="component" value="Unassembled WGS sequence"/>
</dbReference>
<keyword evidence="1" id="KW-0472">Membrane</keyword>
<keyword evidence="1" id="KW-1133">Transmembrane helix</keyword>
<dbReference type="AlphaFoldDB" id="A0A183IIC0"/>
<evidence type="ECO:0000313" key="4">
    <source>
        <dbReference type="WBParaSite" id="SBAD_0000352001-mRNA-1"/>
    </source>
</evidence>
<name>A0A183IIC0_9BILA</name>
<evidence type="ECO:0000313" key="2">
    <source>
        <dbReference type="EMBL" id="VDP00926.1"/>
    </source>
</evidence>
<evidence type="ECO:0000256" key="1">
    <source>
        <dbReference type="SAM" id="Phobius"/>
    </source>
</evidence>
<reference evidence="4" key="1">
    <citation type="submission" date="2016-06" db="UniProtKB">
        <authorList>
            <consortium name="WormBaseParasite"/>
        </authorList>
    </citation>
    <scope>IDENTIFICATION</scope>
</reference>
<keyword evidence="3" id="KW-1185">Reference proteome</keyword>
<evidence type="ECO:0000313" key="3">
    <source>
        <dbReference type="Proteomes" id="UP000270296"/>
    </source>
</evidence>
<protein>
    <submittedName>
        <fullName evidence="4">GST N-terminal domain-containing protein</fullName>
    </submittedName>
</protein>